<feature type="transmembrane region" description="Helical" evidence="5">
    <location>
        <begin position="111"/>
        <end position="138"/>
    </location>
</feature>
<dbReference type="NCBIfam" id="TIGR00945">
    <property type="entry name" value="tatC"/>
    <property type="match status" value="1"/>
</dbReference>
<evidence type="ECO:0000256" key="4">
    <source>
        <dbReference type="ARBA" id="ARBA00023136"/>
    </source>
</evidence>
<dbReference type="PRINTS" id="PR01840">
    <property type="entry name" value="TATCFAMILY"/>
</dbReference>
<feature type="transmembrane region" description="Helical" evidence="5">
    <location>
        <begin position="27"/>
        <end position="49"/>
    </location>
</feature>
<keyword evidence="5" id="KW-0653">Protein transport</keyword>
<dbReference type="EMBL" id="JBHSMI010000067">
    <property type="protein sequence ID" value="MFC5407174.1"/>
    <property type="molecule type" value="Genomic_DNA"/>
</dbReference>
<keyword evidence="3 5" id="KW-1133">Transmembrane helix</keyword>
<protein>
    <recommendedName>
        <fullName evidence="5">Sec-independent protein translocase protein TatC</fullName>
    </recommendedName>
</protein>
<comment type="subunit">
    <text evidence="5">Forms a complex with TatA.</text>
</comment>
<keyword evidence="2 5" id="KW-0812">Transmembrane</keyword>
<feature type="transmembrane region" description="Helical" evidence="5">
    <location>
        <begin position="200"/>
        <end position="215"/>
    </location>
</feature>
<keyword evidence="5" id="KW-0811">Translocation</keyword>
<accession>A0ABW0I1K1</accession>
<feature type="transmembrane region" description="Helical" evidence="5">
    <location>
        <begin position="158"/>
        <end position="188"/>
    </location>
</feature>
<comment type="similarity">
    <text evidence="5">Belongs to the TatC family.</text>
</comment>
<organism evidence="6 7">
    <name type="scientific">Cohnella soli</name>
    <dbReference type="NCBI Taxonomy" id="425005"/>
    <lineage>
        <taxon>Bacteria</taxon>
        <taxon>Bacillati</taxon>
        <taxon>Bacillota</taxon>
        <taxon>Bacilli</taxon>
        <taxon>Bacillales</taxon>
        <taxon>Paenibacillaceae</taxon>
        <taxon>Cohnella</taxon>
    </lineage>
</organism>
<proteinExistence type="inferred from homology"/>
<comment type="function">
    <text evidence="5">Part of the twin-arginine translocation (Tat) system that transports large folded proteins containing a characteristic twin-arginine motif in their signal peptide across membranes.</text>
</comment>
<gene>
    <name evidence="5 6" type="primary">tatC</name>
    <name evidence="6" type="ORF">ACFPOF_30980</name>
</gene>
<reference evidence="7" key="1">
    <citation type="journal article" date="2019" name="Int. J. Syst. Evol. Microbiol.">
        <title>The Global Catalogue of Microorganisms (GCM) 10K type strain sequencing project: providing services to taxonomists for standard genome sequencing and annotation.</title>
        <authorList>
            <consortium name="The Broad Institute Genomics Platform"/>
            <consortium name="The Broad Institute Genome Sequencing Center for Infectious Disease"/>
            <person name="Wu L."/>
            <person name="Ma J."/>
        </authorList>
    </citation>
    <scope>NUCLEOTIDE SEQUENCE [LARGE SCALE GENOMIC DNA]</scope>
    <source>
        <strain evidence="7">CGMCC 1.18575</strain>
    </source>
</reference>
<evidence type="ECO:0000256" key="3">
    <source>
        <dbReference type="ARBA" id="ARBA00022989"/>
    </source>
</evidence>
<keyword evidence="7" id="KW-1185">Reference proteome</keyword>
<dbReference type="InterPro" id="IPR019820">
    <property type="entry name" value="Sec-indep_translocase_CS"/>
</dbReference>
<evidence type="ECO:0000256" key="1">
    <source>
        <dbReference type="ARBA" id="ARBA00004141"/>
    </source>
</evidence>
<dbReference type="Pfam" id="PF00902">
    <property type="entry name" value="TatC"/>
    <property type="match status" value="1"/>
</dbReference>
<feature type="transmembrane region" description="Helical" evidence="5">
    <location>
        <begin position="78"/>
        <end position="99"/>
    </location>
</feature>
<comment type="subcellular location">
    <subcellularLocation>
        <location evidence="5">Cell membrane</location>
        <topology evidence="5">Multi-pass membrane protein</topology>
    </subcellularLocation>
    <subcellularLocation>
        <location evidence="1">Membrane</location>
        <topology evidence="1">Multi-pass membrane protein</topology>
    </subcellularLocation>
</comment>
<name>A0ABW0I1K1_9BACL</name>
<dbReference type="PANTHER" id="PTHR30371:SF4">
    <property type="entry name" value="SEC-INDEPENDENT PROTEIN TRANSLOCASE PROTEIN TATCD"/>
    <property type="match status" value="1"/>
</dbReference>
<dbReference type="PANTHER" id="PTHR30371">
    <property type="entry name" value="SEC-INDEPENDENT PROTEIN TRANSLOCASE PROTEIN TATC"/>
    <property type="match status" value="1"/>
</dbReference>
<feature type="transmembrane region" description="Helical" evidence="5">
    <location>
        <begin position="221"/>
        <end position="242"/>
    </location>
</feature>
<evidence type="ECO:0000313" key="6">
    <source>
        <dbReference type="EMBL" id="MFC5407174.1"/>
    </source>
</evidence>
<sequence>MAEDQSTQRSDEWMPLTGHLGELRKRIIYSLIVFAFGLVGGLFGSQPLFDYLVEAAPVRNLNLHAFSPWDAIGLYMKFAFLISFVVAIPFAMFQLWLFVKPALEEKEQRATLMFVPWALAMFLVGLAFSYFVVFPMAFQFTEKVTFNLGLEQTYGVSQYFSFLFNILLPISLLFELPLVILFLSRIGILSPALLVRMRKMAWFILIAIGVTVTPPDVVSDFLVAVPLVLLYEISVFLSKLAFGRRQRALEREIEAMGEA</sequence>
<comment type="caution">
    <text evidence="6">The sequence shown here is derived from an EMBL/GenBank/DDBJ whole genome shotgun (WGS) entry which is preliminary data.</text>
</comment>
<dbReference type="PROSITE" id="PS01218">
    <property type="entry name" value="TATC"/>
    <property type="match status" value="1"/>
</dbReference>
<evidence type="ECO:0000256" key="5">
    <source>
        <dbReference type="HAMAP-Rule" id="MF_00902"/>
    </source>
</evidence>
<dbReference type="Proteomes" id="UP001596113">
    <property type="component" value="Unassembled WGS sequence"/>
</dbReference>
<evidence type="ECO:0000256" key="2">
    <source>
        <dbReference type="ARBA" id="ARBA00022692"/>
    </source>
</evidence>
<dbReference type="HAMAP" id="MF_00902">
    <property type="entry name" value="TatC"/>
    <property type="match status" value="1"/>
</dbReference>
<dbReference type="RefSeq" id="WP_378139597.1">
    <property type="nucleotide sequence ID" value="NZ_JBHSMI010000067.1"/>
</dbReference>
<keyword evidence="5" id="KW-0813">Transport</keyword>
<keyword evidence="5" id="KW-1003">Cell membrane</keyword>
<keyword evidence="4 5" id="KW-0472">Membrane</keyword>
<evidence type="ECO:0000313" key="7">
    <source>
        <dbReference type="Proteomes" id="UP001596113"/>
    </source>
</evidence>
<dbReference type="InterPro" id="IPR002033">
    <property type="entry name" value="TatC"/>
</dbReference>